<dbReference type="PROSITE" id="PS51063">
    <property type="entry name" value="HTH_CRP_2"/>
    <property type="match status" value="1"/>
</dbReference>
<dbReference type="SUPFAM" id="SSF51206">
    <property type="entry name" value="cAMP-binding domain-like"/>
    <property type="match status" value="1"/>
</dbReference>
<protein>
    <submittedName>
        <fullName evidence="6">Crp/Fnr family transcriptional regulator</fullName>
    </submittedName>
</protein>
<dbReference type="PANTHER" id="PTHR24567">
    <property type="entry name" value="CRP FAMILY TRANSCRIPTIONAL REGULATORY PROTEIN"/>
    <property type="match status" value="1"/>
</dbReference>
<dbReference type="InterPro" id="IPR014710">
    <property type="entry name" value="RmlC-like_jellyroll"/>
</dbReference>
<dbReference type="SUPFAM" id="SSF46785">
    <property type="entry name" value="Winged helix' DNA-binding domain"/>
    <property type="match status" value="1"/>
</dbReference>
<evidence type="ECO:0000313" key="6">
    <source>
        <dbReference type="EMBL" id="MFD1931153.1"/>
    </source>
</evidence>
<dbReference type="SMART" id="SM00100">
    <property type="entry name" value="cNMP"/>
    <property type="match status" value="1"/>
</dbReference>
<dbReference type="CDD" id="cd00038">
    <property type="entry name" value="CAP_ED"/>
    <property type="match status" value="1"/>
</dbReference>
<organism evidence="6 7">
    <name type="scientific">Nonomuraea mangrovi</name>
    <dbReference type="NCBI Taxonomy" id="2316207"/>
    <lineage>
        <taxon>Bacteria</taxon>
        <taxon>Bacillati</taxon>
        <taxon>Actinomycetota</taxon>
        <taxon>Actinomycetes</taxon>
        <taxon>Streptosporangiales</taxon>
        <taxon>Streptosporangiaceae</taxon>
        <taxon>Nonomuraea</taxon>
    </lineage>
</organism>
<reference evidence="7" key="1">
    <citation type="journal article" date="2019" name="Int. J. Syst. Evol. Microbiol.">
        <title>The Global Catalogue of Microorganisms (GCM) 10K type strain sequencing project: providing services to taxonomists for standard genome sequencing and annotation.</title>
        <authorList>
            <consortium name="The Broad Institute Genomics Platform"/>
            <consortium name="The Broad Institute Genome Sequencing Center for Infectious Disease"/>
            <person name="Wu L."/>
            <person name="Ma J."/>
        </authorList>
    </citation>
    <scope>NUCLEOTIDE SEQUENCE [LARGE SCALE GENOMIC DNA]</scope>
    <source>
        <strain evidence="7">ICMP 6774ER</strain>
    </source>
</reference>
<dbReference type="InterPro" id="IPR050397">
    <property type="entry name" value="Env_Response_Regulators"/>
</dbReference>
<dbReference type="InterPro" id="IPR036388">
    <property type="entry name" value="WH-like_DNA-bd_sf"/>
</dbReference>
<keyword evidence="3" id="KW-0804">Transcription</keyword>
<dbReference type="InterPro" id="IPR036390">
    <property type="entry name" value="WH_DNA-bd_sf"/>
</dbReference>
<keyword evidence="7" id="KW-1185">Reference proteome</keyword>
<dbReference type="InterPro" id="IPR012318">
    <property type="entry name" value="HTH_CRP"/>
</dbReference>
<dbReference type="Proteomes" id="UP001597368">
    <property type="component" value="Unassembled WGS sequence"/>
</dbReference>
<gene>
    <name evidence="6" type="ORF">ACFSKW_06640</name>
</gene>
<dbReference type="Gene3D" id="1.10.10.10">
    <property type="entry name" value="Winged helix-like DNA-binding domain superfamily/Winged helix DNA-binding domain"/>
    <property type="match status" value="1"/>
</dbReference>
<evidence type="ECO:0000313" key="7">
    <source>
        <dbReference type="Proteomes" id="UP001597368"/>
    </source>
</evidence>
<dbReference type="Gene3D" id="2.60.120.10">
    <property type="entry name" value="Jelly Rolls"/>
    <property type="match status" value="1"/>
</dbReference>
<dbReference type="Pfam" id="PF13545">
    <property type="entry name" value="HTH_Crp_2"/>
    <property type="match status" value="1"/>
</dbReference>
<name>A0ABW4SNZ1_9ACTN</name>
<evidence type="ECO:0000256" key="2">
    <source>
        <dbReference type="ARBA" id="ARBA00023125"/>
    </source>
</evidence>
<comment type="caution">
    <text evidence="6">The sequence shown here is derived from an EMBL/GenBank/DDBJ whole genome shotgun (WGS) entry which is preliminary data.</text>
</comment>
<keyword evidence="2" id="KW-0238">DNA-binding</keyword>
<evidence type="ECO:0000259" key="5">
    <source>
        <dbReference type="PROSITE" id="PS51063"/>
    </source>
</evidence>
<proteinExistence type="predicted"/>
<evidence type="ECO:0000259" key="4">
    <source>
        <dbReference type="PROSITE" id="PS50042"/>
    </source>
</evidence>
<evidence type="ECO:0000256" key="3">
    <source>
        <dbReference type="ARBA" id="ARBA00023163"/>
    </source>
</evidence>
<feature type="domain" description="Cyclic nucleotide-binding" evidence="4">
    <location>
        <begin position="11"/>
        <end position="131"/>
    </location>
</feature>
<sequence length="221" mass="23756">MDKGKLAAVPLFSMLEDARLDWLAEQCPPREIPAGATVAHFGDPAQHLVILERGTLSATYDTGDGSRVRFATVTGPCVIDKASVLDGGAHTATWTASAACRVRFLPASLLRGLIDEVPTLRDHVLRHLSGQVNRDRRAHVRRAAPQPVVQIAGWVAESMREQGSRITLPGAQQGLGEEIGLSRVTVNRALRVLAEAGAIRIEPGIIVVLDPRRLTAMSGRS</sequence>
<accession>A0ABW4SNZ1</accession>
<dbReference type="PROSITE" id="PS50042">
    <property type="entry name" value="CNMP_BINDING_3"/>
    <property type="match status" value="1"/>
</dbReference>
<keyword evidence="1" id="KW-0805">Transcription regulation</keyword>
<dbReference type="InterPro" id="IPR000595">
    <property type="entry name" value="cNMP-bd_dom"/>
</dbReference>
<dbReference type="RefSeq" id="WP_379570247.1">
    <property type="nucleotide sequence ID" value="NZ_JBHUFV010000010.1"/>
</dbReference>
<dbReference type="InterPro" id="IPR018490">
    <property type="entry name" value="cNMP-bd_dom_sf"/>
</dbReference>
<dbReference type="EMBL" id="JBHUFV010000010">
    <property type="protein sequence ID" value="MFD1931153.1"/>
    <property type="molecule type" value="Genomic_DNA"/>
</dbReference>
<dbReference type="Pfam" id="PF00027">
    <property type="entry name" value="cNMP_binding"/>
    <property type="match status" value="1"/>
</dbReference>
<feature type="domain" description="HTH crp-type" evidence="5">
    <location>
        <begin position="142"/>
        <end position="212"/>
    </location>
</feature>
<evidence type="ECO:0000256" key="1">
    <source>
        <dbReference type="ARBA" id="ARBA00023015"/>
    </source>
</evidence>
<dbReference type="PANTHER" id="PTHR24567:SF74">
    <property type="entry name" value="HTH-TYPE TRANSCRIPTIONAL REGULATOR ARCR"/>
    <property type="match status" value="1"/>
</dbReference>
<dbReference type="SMART" id="SM00419">
    <property type="entry name" value="HTH_CRP"/>
    <property type="match status" value="1"/>
</dbReference>